<evidence type="ECO:0000313" key="9">
    <source>
        <dbReference type="Proteomes" id="UP000333828"/>
    </source>
</evidence>
<dbReference type="GO" id="GO:0005886">
    <property type="term" value="C:plasma membrane"/>
    <property type="evidence" value="ECO:0007669"/>
    <property type="project" value="TreeGrafter"/>
</dbReference>
<dbReference type="InterPro" id="IPR005829">
    <property type="entry name" value="Sugar_transporter_CS"/>
</dbReference>
<dbReference type="PANTHER" id="PTHR23502:SF132">
    <property type="entry name" value="POLYAMINE TRANSPORTER 2-RELATED"/>
    <property type="match status" value="1"/>
</dbReference>
<keyword evidence="4 6" id="KW-1133">Transmembrane helix</keyword>
<feature type="transmembrane region" description="Helical" evidence="6">
    <location>
        <begin position="42"/>
        <end position="60"/>
    </location>
</feature>
<gene>
    <name evidence="8" type="primary">ydhC_2</name>
    <name evidence="8" type="ORF">PIN31115_00225</name>
</gene>
<comment type="subcellular location">
    <subcellularLocation>
        <location evidence="1">Membrane</location>
        <topology evidence="1">Multi-pass membrane protein</topology>
    </subcellularLocation>
</comment>
<dbReference type="InterPro" id="IPR036259">
    <property type="entry name" value="MFS_trans_sf"/>
</dbReference>
<name>A0A5E4RMC4_9BURK</name>
<accession>A0A5E4RMC4</accession>
<feature type="transmembrane region" description="Helical" evidence="6">
    <location>
        <begin position="245"/>
        <end position="266"/>
    </location>
</feature>
<evidence type="ECO:0000256" key="1">
    <source>
        <dbReference type="ARBA" id="ARBA00004141"/>
    </source>
</evidence>
<dbReference type="GO" id="GO:1990961">
    <property type="term" value="P:xenobiotic detoxification by transmembrane export across the plasma membrane"/>
    <property type="evidence" value="ECO:0007669"/>
    <property type="project" value="TreeGrafter"/>
</dbReference>
<keyword evidence="5 6" id="KW-0472">Membrane</keyword>
<feature type="transmembrane region" description="Helical" evidence="6">
    <location>
        <begin position="309"/>
        <end position="330"/>
    </location>
</feature>
<sequence>MRRIEILILINALTALSALLVDVMLPSFEAMARAYRTDIDAMTAIVGYVLISSAVLPLAAGPVSDRFGRRNTLMAGLAVALVGAVGGAWAPSYAWHVAARLLQAGGCSAFVLSQAILQDAYPGHSGLRVRIFTLTFSGICIAGAPLLGAALQASVDWQASFWLFAGMSAATCALAGKCLPAHAADATHAAHSPLSYARRYQQIVTHRVFLKYSVTGAMAFSCHVAFVILSPALFLDQFGYSIDEYAYVLLFYGLVNVACGIVASRLTRYIDIHRQIRVGTQLFAFAGTLMVLLGAAATPHVATILCPMVVVSLAMSLIRPATATLAMAIFETHAGTAAAVMGAMRFLVAGALGVVTSMIPLSKIDVMTLLIPACAVTALLCAPRESCRSRARQS</sequence>
<evidence type="ECO:0000256" key="3">
    <source>
        <dbReference type="ARBA" id="ARBA00022692"/>
    </source>
</evidence>
<dbReference type="RefSeq" id="WP_150682552.1">
    <property type="nucleotide sequence ID" value="NZ_CABPSI010000001.1"/>
</dbReference>
<feature type="domain" description="Major facilitator superfamily (MFS) profile" evidence="7">
    <location>
        <begin position="6"/>
        <end position="386"/>
    </location>
</feature>
<dbReference type="Gene3D" id="1.20.1720.10">
    <property type="entry name" value="Multidrug resistance protein D"/>
    <property type="match status" value="1"/>
</dbReference>
<feature type="transmembrane region" description="Helical" evidence="6">
    <location>
        <begin position="208"/>
        <end position="233"/>
    </location>
</feature>
<dbReference type="AlphaFoldDB" id="A0A5E4RMC4"/>
<protein>
    <submittedName>
        <fullName evidence="8">Inner membrane transport protein YdhC</fullName>
    </submittedName>
</protein>
<keyword evidence="9" id="KW-1185">Reference proteome</keyword>
<feature type="transmembrane region" description="Helical" evidence="6">
    <location>
        <begin position="72"/>
        <end position="91"/>
    </location>
</feature>
<dbReference type="PROSITE" id="PS50850">
    <property type="entry name" value="MFS"/>
    <property type="match status" value="1"/>
</dbReference>
<dbReference type="SUPFAM" id="SSF103473">
    <property type="entry name" value="MFS general substrate transporter"/>
    <property type="match status" value="1"/>
</dbReference>
<evidence type="ECO:0000259" key="7">
    <source>
        <dbReference type="PROSITE" id="PS50850"/>
    </source>
</evidence>
<feature type="transmembrane region" description="Helical" evidence="6">
    <location>
        <begin position="366"/>
        <end position="382"/>
    </location>
</feature>
<evidence type="ECO:0000313" key="8">
    <source>
        <dbReference type="EMBL" id="VVD63674.1"/>
    </source>
</evidence>
<dbReference type="PANTHER" id="PTHR23502">
    <property type="entry name" value="MAJOR FACILITATOR SUPERFAMILY"/>
    <property type="match status" value="1"/>
</dbReference>
<feature type="transmembrane region" description="Helical" evidence="6">
    <location>
        <begin position="342"/>
        <end position="360"/>
    </location>
</feature>
<dbReference type="InterPro" id="IPR011701">
    <property type="entry name" value="MFS"/>
</dbReference>
<feature type="transmembrane region" description="Helical" evidence="6">
    <location>
        <begin position="129"/>
        <end position="151"/>
    </location>
</feature>
<reference evidence="8 9" key="1">
    <citation type="submission" date="2019-08" db="EMBL/GenBank/DDBJ databases">
        <authorList>
            <person name="Peeters C."/>
        </authorList>
    </citation>
    <scope>NUCLEOTIDE SEQUENCE [LARGE SCALE GENOMIC DNA]</scope>
    <source>
        <strain evidence="8 9">LMG 31115</strain>
    </source>
</reference>
<dbReference type="InterPro" id="IPR020846">
    <property type="entry name" value="MFS_dom"/>
</dbReference>
<dbReference type="EMBL" id="CABPSI010000001">
    <property type="protein sequence ID" value="VVD63674.1"/>
    <property type="molecule type" value="Genomic_DNA"/>
</dbReference>
<evidence type="ECO:0000256" key="4">
    <source>
        <dbReference type="ARBA" id="ARBA00022989"/>
    </source>
</evidence>
<evidence type="ECO:0000256" key="2">
    <source>
        <dbReference type="ARBA" id="ARBA00022448"/>
    </source>
</evidence>
<dbReference type="PROSITE" id="PS00216">
    <property type="entry name" value="SUGAR_TRANSPORT_1"/>
    <property type="match status" value="1"/>
</dbReference>
<organism evidence="8 9">
    <name type="scientific">Pandoraea iniqua</name>
    <dbReference type="NCBI Taxonomy" id="2508288"/>
    <lineage>
        <taxon>Bacteria</taxon>
        <taxon>Pseudomonadati</taxon>
        <taxon>Pseudomonadota</taxon>
        <taxon>Betaproteobacteria</taxon>
        <taxon>Burkholderiales</taxon>
        <taxon>Burkholderiaceae</taxon>
        <taxon>Pandoraea</taxon>
    </lineage>
</organism>
<evidence type="ECO:0000256" key="6">
    <source>
        <dbReference type="SAM" id="Phobius"/>
    </source>
</evidence>
<feature type="transmembrane region" description="Helical" evidence="6">
    <location>
        <begin position="278"/>
        <end position="297"/>
    </location>
</feature>
<keyword evidence="2" id="KW-0813">Transport</keyword>
<dbReference type="GO" id="GO:0022857">
    <property type="term" value="F:transmembrane transporter activity"/>
    <property type="evidence" value="ECO:0007669"/>
    <property type="project" value="InterPro"/>
</dbReference>
<dbReference type="Pfam" id="PF07690">
    <property type="entry name" value="MFS_1"/>
    <property type="match status" value="1"/>
</dbReference>
<keyword evidence="3 6" id="KW-0812">Transmembrane</keyword>
<proteinExistence type="predicted"/>
<evidence type="ECO:0000256" key="5">
    <source>
        <dbReference type="ARBA" id="ARBA00023136"/>
    </source>
</evidence>
<dbReference type="Proteomes" id="UP000333828">
    <property type="component" value="Unassembled WGS sequence"/>
</dbReference>